<dbReference type="EMBL" id="FCOM02000080">
    <property type="protein sequence ID" value="SAL86870.1"/>
    <property type="molecule type" value="Genomic_DNA"/>
</dbReference>
<dbReference type="OrthoDB" id="9111915at2"/>
<keyword evidence="2" id="KW-1185">Reference proteome</keyword>
<proteinExistence type="predicted"/>
<sequence>MNRYFTNRQGAIRRIVNIKRDVNQARRATIICKQKDGTEIHGLEQVLLNLRVGRIAYFVCRSPF</sequence>
<protein>
    <submittedName>
        <fullName evidence="1">Uncharacterized protein</fullName>
    </submittedName>
</protein>
<comment type="caution">
    <text evidence="1">The sequence shown here is derived from an EMBL/GenBank/DDBJ whole genome shotgun (WGS) entry which is preliminary data.</text>
</comment>
<name>A0A158L212_9BURK</name>
<accession>A0A158L212</accession>
<dbReference type="RefSeq" id="WP_061151999.1">
    <property type="nucleotide sequence ID" value="NZ_FCOM02000080.1"/>
</dbReference>
<dbReference type="AlphaFoldDB" id="A0A158L212"/>
<evidence type="ECO:0000313" key="2">
    <source>
        <dbReference type="Proteomes" id="UP000055019"/>
    </source>
</evidence>
<reference evidence="1" key="1">
    <citation type="submission" date="2016-01" db="EMBL/GenBank/DDBJ databases">
        <authorList>
            <person name="Peeters C."/>
        </authorList>
    </citation>
    <scope>NUCLEOTIDE SEQUENCE [LARGE SCALE GENOMIC DNA]</scope>
    <source>
        <strain evidence="1">LMG 29317</strain>
    </source>
</reference>
<evidence type="ECO:0000313" key="1">
    <source>
        <dbReference type="EMBL" id="SAL86870.1"/>
    </source>
</evidence>
<dbReference type="Gene3D" id="1.10.150.610">
    <property type="match status" value="1"/>
</dbReference>
<dbReference type="Proteomes" id="UP000055019">
    <property type="component" value="Unassembled WGS sequence"/>
</dbReference>
<organism evidence="1 2">
    <name type="scientific">Caballeronia arvi</name>
    <dbReference type="NCBI Taxonomy" id="1777135"/>
    <lineage>
        <taxon>Bacteria</taxon>
        <taxon>Pseudomonadati</taxon>
        <taxon>Pseudomonadota</taxon>
        <taxon>Betaproteobacteria</taxon>
        <taxon>Burkholderiales</taxon>
        <taxon>Burkholderiaceae</taxon>
        <taxon>Caballeronia</taxon>
    </lineage>
</organism>
<gene>
    <name evidence="1" type="ORF">AWB74_07878</name>
</gene>